<evidence type="ECO:0000256" key="1">
    <source>
        <dbReference type="ARBA" id="ARBA00022982"/>
    </source>
</evidence>
<dbReference type="SUPFAM" id="SSF52402">
    <property type="entry name" value="Adenine nucleotide alpha hydrolases-like"/>
    <property type="match status" value="1"/>
</dbReference>
<dbReference type="InterPro" id="IPR014729">
    <property type="entry name" value="Rossmann-like_a/b/a_fold"/>
</dbReference>
<evidence type="ECO:0000313" key="4">
    <source>
        <dbReference type="Proteomes" id="UP000031977"/>
    </source>
</evidence>
<dbReference type="Proteomes" id="UP000031977">
    <property type="component" value="Unassembled WGS sequence"/>
</dbReference>
<dbReference type="OrthoDB" id="5598152at2"/>
<keyword evidence="1" id="KW-0813">Transport</keyword>
<evidence type="ECO:0000313" key="3">
    <source>
        <dbReference type="EMBL" id="KIN11812.1"/>
    </source>
</evidence>
<dbReference type="InterPro" id="IPR014730">
    <property type="entry name" value="ETF_a/b_N"/>
</dbReference>
<dbReference type="EMBL" id="JXOK01000010">
    <property type="protein sequence ID" value="KIN11812.1"/>
    <property type="molecule type" value="Genomic_DNA"/>
</dbReference>
<feature type="domain" description="Electron transfer flavoprotein alpha/beta-subunit N-terminal" evidence="2">
    <location>
        <begin position="30"/>
        <end position="186"/>
    </location>
</feature>
<comment type="caution">
    <text evidence="3">The sequence shown here is derived from an EMBL/GenBank/DDBJ whole genome shotgun (WGS) entry which is preliminary data.</text>
</comment>
<sequence>MQHNQSDTLRVSTLVSIGAHPDTGRARRSATDARAVELAMNLESCELEVLHAGNPQEPALAYYSGMGLSQIRVLSQDEQDDAIHTLSSYFRNEMPDIVLTGMRSENGESSGTLPFFLAQELGCPVVMGIAEILSVENGTARVLQALPRGQRRALNVSLPFIASVDLAAQEPRQSAFGRARRCDFVTEEVDGKQLDQDRMTWEVSIAKPKAKRLKVVKAKSAADRFKAATAKAESTGGKVLKDQPVSEMAQLVFDLLLEEGVIQK</sequence>
<dbReference type="Gene3D" id="3.40.50.620">
    <property type="entry name" value="HUPs"/>
    <property type="match status" value="1"/>
</dbReference>
<evidence type="ECO:0000259" key="2">
    <source>
        <dbReference type="Pfam" id="PF01012"/>
    </source>
</evidence>
<dbReference type="AlphaFoldDB" id="A0A0C3IBX0"/>
<proteinExistence type="predicted"/>
<keyword evidence="4" id="KW-1185">Reference proteome</keyword>
<reference evidence="3 4" key="1">
    <citation type="submission" date="2015-01" db="EMBL/GenBank/DDBJ databases">
        <title>Draft genome of Vibrio mytili type strain CAIM 528.</title>
        <authorList>
            <person name="Gonzalez-Castillo A."/>
            <person name="Gomez-Gil B."/>
            <person name="Enciso-Ibarra J."/>
        </authorList>
    </citation>
    <scope>NUCLEOTIDE SEQUENCE [LARGE SCALE GENOMIC DNA]</scope>
    <source>
        <strain evidence="3 4">CAIM 528</strain>
    </source>
</reference>
<dbReference type="Pfam" id="PF01012">
    <property type="entry name" value="ETF"/>
    <property type="match status" value="1"/>
</dbReference>
<keyword evidence="1" id="KW-0249">Electron transport</keyword>
<name>A0A0C3IBX0_9VIBR</name>
<gene>
    <name evidence="3" type="ORF">SU60_04600</name>
</gene>
<organism evidence="3 4">
    <name type="scientific">Vibrio mytili</name>
    <dbReference type="NCBI Taxonomy" id="50718"/>
    <lineage>
        <taxon>Bacteria</taxon>
        <taxon>Pseudomonadati</taxon>
        <taxon>Pseudomonadota</taxon>
        <taxon>Gammaproteobacteria</taxon>
        <taxon>Vibrionales</taxon>
        <taxon>Vibrionaceae</taxon>
        <taxon>Vibrio</taxon>
    </lineage>
</organism>
<dbReference type="STRING" id="50718.SU60_04600"/>
<dbReference type="RefSeq" id="WP_041154538.1">
    <property type="nucleotide sequence ID" value="NZ_CBCRVP010000003.1"/>
</dbReference>
<protein>
    <submittedName>
        <fullName evidence="3">Electron transfer flavoprotein subunit beta</fullName>
    </submittedName>
</protein>
<accession>A0A0C3IBX0</accession>